<accession>A0A6C0AQ52</accession>
<organism evidence="1">
    <name type="scientific">viral metagenome</name>
    <dbReference type="NCBI Taxonomy" id="1070528"/>
    <lineage>
        <taxon>unclassified sequences</taxon>
        <taxon>metagenomes</taxon>
        <taxon>organismal metagenomes</taxon>
    </lineage>
</organism>
<sequence>MVSSDTLEAIKKHNLIFVSAQPDTIYFHWQVELYLYQFSKHGPEIADRCYALFGYRDKPSLYAQELAKKFPHVICYKDTRNMSIPNFYIPSIQPHLFKQFLKEYPELGTNVFYHDSDIFLVQIPKFELLLNDPISYLSDTVSYIGYDYIQSSQKCYKTKYPELSDTSLIDTMCECIGISAEIVKENQGNSGGAQYLLKNLDADFWNETELANQKLYDTIKAYDTKFHIGNGSLQIWTAGMWAVLWNLWKQNKQTRIHKELDFSWATYTVKEYHSCNIFHLAGVTADSCKDKFYKGAYTNKNVFKEYLNNKTLFDTINPNSATFEYVKVIKEYAEGLPPIQPEKEHTRFLLDSKDAWSNVYTKDPVKTFMNKPLWRSSDNNYFIFYAGSSWVLTHSQYEKDLSSSTGGYASSTEEQPYNGSWNHECTIKILD</sequence>
<reference evidence="1" key="1">
    <citation type="journal article" date="2020" name="Nature">
        <title>Giant virus diversity and host interactions through global metagenomics.</title>
        <authorList>
            <person name="Schulz F."/>
            <person name="Roux S."/>
            <person name="Paez-Espino D."/>
            <person name="Jungbluth S."/>
            <person name="Walsh D.A."/>
            <person name="Denef V.J."/>
            <person name="McMahon K.D."/>
            <person name="Konstantinidis K.T."/>
            <person name="Eloe-Fadrosh E.A."/>
            <person name="Kyrpides N.C."/>
            <person name="Woyke T."/>
        </authorList>
    </citation>
    <scope>NUCLEOTIDE SEQUENCE</scope>
    <source>
        <strain evidence="1">GVMAG-S-1101164-72</strain>
    </source>
</reference>
<dbReference type="EMBL" id="MN740760">
    <property type="protein sequence ID" value="QHS81884.1"/>
    <property type="molecule type" value="Genomic_DNA"/>
</dbReference>
<dbReference type="AlphaFoldDB" id="A0A6C0AQ52"/>
<protein>
    <submittedName>
        <fullName evidence="1">Uncharacterized protein</fullName>
    </submittedName>
</protein>
<proteinExistence type="predicted"/>
<name>A0A6C0AQ52_9ZZZZ</name>
<evidence type="ECO:0000313" key="1">
    <source>
        <dbReference type="EMBL" id="QHS81884.1"/>
    </source>
</evidence>